<evidence type="ECO:0000313" key="3">
    <source>
        <dbReference type="EMBL" id="XCH74675.1"/>
    </source>
</evidence>
<dbReference type="RefSeq" id="WP_350933672.1">
    <property type="nucleotide sequence ID" value="NZ_CP157762.1"/>
</dbReference>
<dbReference type="GO" id="GO:0046872">
    <property type="term" value="F:metal ion binding"/>
    <property type="evidence" value="ECO:0007669"/>
    <property type="project" value="InterPro"/>
</dbReference>
<dbReference type="SUPFAM" id="SSF63411">
    <property type="entry name" value="LuxS/MPP-like metallohydrolase"/>
    <property type="match status" value="2"/>
</dbReference>
<keyword evidence="1" id="KW-0812">Transmembrane</keyword>
<proteinExistence type="predicted"/>
<evidence type="ECO:0000313" key="2">
    <source>
        <dbReference type="EMBL" id="XBP93976.1"/>
    </source>
</evidence>
<dbReference type="AlphaFoldDB" id="A0AAU7MBN0"/>
<reference evidence="2" key="1">
    <citation type="submission" date="2024-01" db="EMBL/GenBank/DDBJ databases">
        <title>The genome sequence of Micromonospora mangrovi CCTCC AA 2012012.</title>
        <authorList>
            <person name="Gao J."/>
        </authorList>
    </citation>
    <scope>NUCLEOTIDE SEQUENCE</scope>
    <source>
        <strain evidence="2">CCTCC AA 2012012</strain>
    </source>
</reference>
<gene>
    <name evidence="3" type="ORF">ABUL08_00745</name>
    <name evidence="2" type="ORF">VK199_00740</name>
</gene>
<name>A0AAU7MBN0_9ACTN</name>
<accession>A0AAU7MBN0</accession>
<keyword evidence="1" id="KW-0472">Membrane</keyword>
<feature type="transmembrane region" description="Helical" evidence="1">
    <location>
        <begin position="540"/>
        <end position="562"/>
    </location>
</feature>
<dbReference type="Gene3D" id="3.30.830.10">
    <property type="entry name" value="Metalloenzyme, LuxS/M16 peptidase-like"/>
    <property type="match status" value="2"/>
</dbReference>
<evidence type="ECO:0000256" key="1">
    <source>
        <dbReference type="SAM" id="Phobius"/>
    </source>
</evidence>
<protein>
    <submittedName>
        <fullName evidence="2">Insulinase family protein</fullName>
    </submittedName>
</protein>
<reference evidence="3" key="2">
    <citation type="submission" date="2024-06" db="EMBL/GenBank/DDBJ databases">
        <title>Micromonospora mangrovi CCTCC AA 2012012 genome sequences.</title>
        <authorList>
            <person name="Gao J."/>
        </authorList>
    </citation>
    <scope>NUCLEOTIDE SEQUENCE</scope>
    <source>
        <strain evidence="3">CCTCC AA 2012012</strain>
    </source>
</reference>
<feature type="transmembrane region" description="Helical" evidence="1">
    <location>
        <begin position="506"/>
        <end position="528"/>
    </location>
</feature>
<dbReference type="EMBL" id="CP157762">
    <property type="protein sequence ID" value="XBP93976.1"/>
    <property type="molecule type" value="Genomic_DNA"/>
</dbReference>
<sequence>MIRQLDVDGVPTLLAPTAGPLRAGLTFRVGTADETLARSGVTHLLEHLALAPLGLADHHFNGATAPTFTSFYMQGSEEDIAGFLNTVCRTIHDLPMARLEVEKEILRTEWSGRGNPTIGDIPLWRHGARDHGLSSYAEFGLNALTEQDLRWWAAQWFTRENAALWIAGDRVPAGLRLALPSGVRRPVPAASSALPRTPAYFVNGSRAVVLDAVVRRRTAASVYAGVLERELYRTLRQEDGVSYAINTGYQPRGDGHATLRALADALPEKQDALLGGFVDVLAKLRVGRIEQADLDAAVAKREDGLASAEVDADRLPGCALNLLTGEPNLTVDQLRAELKAVTLADLHEVNQEVTASALLMVPEGHSADWAGFVEAPTRSTHAVTGTAYREREGNAEIRVGVDGVSFVGPGGPLTVRYAECAAVLAWPDGARRLIGDDAISVHIEPTLFDLHPGAIGVIDQQIPADRRVPMPARPAERIPQPYAGGNRPRPAQGAAPVKRAGWEIPLMVVSGLATLGMGGISLLLTLGMLLAEESDPDDGWLWGMVVVGWLLTVILALPIVLLRRRRR</sequence>
<organism evidence="2">
    <name type="scientific">Micromonospora sp. CCTCC AA 2012012</name>
    <dbReference type="NCBI Taxonomy" id="3111921"/>
    <lineage>
        <taxon>Bacteria</taxon>
        <taxon>Bacillati</taxon>
        <taxon>Actinomycetota</taxon>
        <taxon>Actinomycetes</taxon>
        <taxon>Micromonosporales</taxon>
        <taxon>Micromonosporaceae</taxon>
        <taxon>Micromonospora</taxon>
    </lineage>
</organism>
<dbReference type="InterPro" id="IPR011249">
    <property type="entry name" value="Metalloenz_LuxS/M16"/>
</dbReference>
<keyword evidence="1" id="KW-1133">Transmembrane helix</keyword>
<dbReference type="EMBL" id="CP159342">
    <property type="protein sequence ID" value="XCH74675.1"/>
    <property type="molecule type" value="Genomic_DNA"/>
</dbReference>